<dbReference type="Proteomes" id="UP001168821">
    <property type="component" value="Unassembled WGS sequence"/>
</dbReference>
<gene>
    <name evidence="1" type="ORF">Zmor_024094</name>
</gene>
<comment type="caution">
    <text evidence="1">The sequence shown here is derived from an EMBL/GenBank/DDBJ whole genome shotgun (WGS) entry which is preliminary data.</text>
</comment>
<proteinExistence type="predicted"/>
<accession>A0AA38M819</accession>
<sequence length="449" mass="51852">MNKVKASPVPAVPTDQNSLAWKIFNAFVSDGQITVTENELRDYAVNELKLSDCARDKMPPEFMEHLPVILVAFMNMWSGWHFKGEFLAGKFQKEHYFQRFQKFMIHKLTSMLRGQFANAMKANAMKSLGDTPQADKIPNGKKEPEFSSYAISINCPAHLLNTLVFSNVGDDVIMKQHLGVKWLDLSPVQLVNWPHIEITFRTQDIYFVRRQATEFVRYLNFLPHETNKHSDSIIEHAEAYGHQECYSYDFLEKYVRVYLEALKTAPVVTPAKLYEVQTILVQFLEDVKYMDVNKSMATSTVVIFRLSRVPFIRNKKLVKSADGDEARVGYCEVITPKIQLLLVYCKAKQKDTPTLAFEYTDQIKNPAEHSQIKVVPQITYKCTFCKVEYVDSNSRDLMIQHLKLQHKMEQHVRCTHCKKQFEVLALAACRWRHKCVPTSVWSPPAAVNK</sequence>
<organism evidence="1 2">
    <name type="scientific">Zophobas morio</name>
    <dbReference type="NCBI Taxonomy" id="2755281"/>
    <lineage>
        <taxon>Eukaryota</taxon>
        <taxon>Metazoa</taxon>
        <taxon>Ecdysozoa</taxon>
        <taxon>Arthropoda</taxon>
        <taxon>Hexapoda</taxon>
        <taxon>Insecta</taxon>
        <taxon>Pterygota</taxon>
        <taxon>Neoptera</taxon>
        <taxon>Endopterygota</taxon>
        <taxon>Coleoptera</taxon>
        <taxon>Polyphaga</taxon>
        <taxon>Cucujiformia</taxon>
        <taxon>Tenebrionidae</taxon>
        <taxon>Zophobas</taxon>
    </lineage>
</organism>
<reference evidence="1" key="1">
    <citation type="journal article" date="2023" name="G3 (Bethesda)">
        <title>Whole genome assemblies of Zophobas morio and Tenebrio molitor.</title>
        <authorList>
            <person name="Kaur S."/>
            <person name="Stinson S.A."/>
            <person name="diCenzo G.C."/>
        </authorList>
    </citation>
    <scope>NUCLEOTIDE SEQUENCE</scope>
    <source>
        <strain evidence="1">QUZm001</strain>
    </source>
</reference>
<name>A0AA38M819_9CUCU</name>
<keyword evidence="2" id="KW-1185">Reference proteome</keyword>
<protein>
    <submittedName>
        <fullName evidence="1">Uncharacterized protein</fullName>
    </submittedName>
</protein>
<dbReference type="EMBL" id="JALNTZ010000007">
    <property type="protein sequence ID" value="KAJ3646509.1"/>
    <property type="molecule type" value="Genomic_DNA"/>
</dbReference>
<dbReference type="AlphaFoldDB" id="A0AA38M819"/>
<evidence type="ECO:0000313" key="2">
    <source>
        <dbReference type="Proteomes" id="UP001168821"/>
    </source>
</evidence>
<evidence type="ECO:0000313" key="1">
    <source>
        <dbReference type="EMBL" id="KAJ3646509.1"/>
    </source>
</evidence>